<evidence type="ECO:0000256" key="16">
    <source>
        <dbReference type="ARBA" id="ARBA00023136"/>
    </source>
</evidence>
<feature type="transmembrane region" description="Helical" evidence="18">
    <location>
        <begin position="117"/>
        <end position="135"/>
    </location>
</feature>
<evidence type="ECO:0000259" key="19">
    <source>
        <dbReference type="Pfam" id="PF00361"/>
    </source>
</evidence>
<evidence type="ECO:0000256" key="8">
    <source>
        <dbReference type="ARBA" id="ARBA00022692"/>
    </source>
</evidence>
<evidence type="ECO:0000256" key="17">
    <source>
        <dbReference type="ARBA" id="ARBA00049551"/>
    </source>
</evidence>
<evidence type="ECO:0000256" key="15">
    <source>
        <dbReference type="ARBA" id="ARBA00023128"/>
    </source>
</evidence>
<protein>
    <recommendedName>
        <fullName evidence="5 18">NADH-ubiquinone oxidoreductase chain 2</fullName>
        <ecNumber evidence="4 18">7.1.1.2</ecNumber>
    </recommendedName>
</protein>
<evidence type="ECO:0000256" key="6">
    <source>
        <dbReference type="ARBA" id="ARBA00022448"/>
    </source>
</evidence>
<dbReference type="GO" id="GO:0008137">
    <property type="term" value="F:NADH dehydrogenase (ubiquinone) activity"/>
    <property type="evidence" value="ECO:0007669"/>
    <property type="project" value="UniProtKB-EC"/>
</dbReference>
<keyword evidence="6" id="KW-0813">Transport</keyword>
<dbReference type="RefSeq" id="YP_009170142.1">
    <property type="nucleotide sequence ID" value="NC_028024.1"/>
</dbReference>
<evidence type="ECO:0000256" key="1">
    <source>
        <dbReference type="ARBA" id="ARBA00003257"/>
    </source>
</evidence>
<geneLocation type="mitochondrion" evidence="20"/>
<keyword evidence="9 18" id="KW-0999">Mitochondrion inner membrane</keyword>
<dbReference type="Pfam" id="PF00361">
    <property type="entry name" value="Proton_antipo_M"/>
    <property type="match status" value="2"/>
</dbReference>
<keyword evidence="15 18" id="KW-0496">Mitochondrion</keyword>
<proteinExistence type="inferred from homology"/>
<evidence type="ECO:0000256" key="11">
    <source>
        <dbReference type="ARBA" id="ARBA00022982"/>
    </source>
</evidence>
<comment type="catalytic activity">
    <reaction evidence="17 18">
        <text>a ubiquinone + NADH + 5 H(+)(in) = a ubiquinol + NAD(+) + 4 H(+)(out)</text>
        <dbReference type="Rhea" id="RHEA:29091"/>
        <dbReference type="Rhea" id="RHEA-COMP:9565"/>
        <dbReference type="Rhea" id="RHEA-COMP:9566"/>
        <dbReference type="ChEBI" id="CHEBI:15378"/>
        <dbReference type="ChEBI" id="CHEBI:16389"/>
        <dbReference type="ChEBI" id="CHEBI:17976"/>
        <dbReference type="ChEBI" id="CHEBI:57540"/>
        <dbReference type="ChEBI" id="CHEBI:57945"/>
        <dbReference type="EC" id="7.1.1.2"/>
    </reaction>
</comment>
<name>A0A0M5L4B1_9EUCA</name>
<evidence type="ECO:0000256" key="9">
    <source>
        <dbReference type="ARBA" id="ARBA00022792"/>
    </source>
</evidence>
<comment type="subcellular location">
    <subcellularLocation>
        <location evidence="2 18">Mitochondrion inner membrane</location>
        <topology evidence="2 18">Multi-pass membrane protein</topology>
    </subcellularLocation>
</comment>
<feature type="transmembrane region" description="Helical" evidence="18">
    <location>
        <begin position="192"/>
        <end position="211"/>
    </location>
</feature>
<evidence type="ECO:0000256" key="4">
    <source>
        <dbReference type="ARBA" id="ARBA00012944"/>
    </source>
</evidence>
<accession>A0A0M5L4B1</accession>
<evidence type="ECO:0000256" key="14">
    <source>
        <dbReference type="ARBA" id="ARBA00023075"/>
    </source>
</evidence>
<dbReference type="InterPro" id="IPR001750">
    <property type="entry name" value="ND/Mrp_TM"/>
</dbReference>
<dbReference type="GO" id="GO:0006120">
    <property type="term" value="P:mitochondrial electron transport, NADH to ubiquinone"/>
    <property type="evidence" value="ECO:0007669"/>
    <property type="project" value="InterPro"/>
</dbReference>
<feature type="transmembrane region" description="Helical" evidence="18">
    <location>
        <begin position="84"/>
        <end position="105"/>
    </location>
</feature>
<feature type="domain" description="NADH:quinone oxidoreductase/Mrp antiporter transmembrane" evidence="19">
    <location>
        <begin position="83"/>
        <end position="280"/>
    </location>
</feature>
<reference evidence="20" key="1">
    <citation type="submission" date="2015-09" db="EMBL/GenBank/DDBJ databases">
        <authorList>
            <person name="Jackson K.R."/>
            <person name="Lunt B.L."/>
            <person name="Fisher J.N.B."/>
            <person name="Gardner A.V."/>
            <person name="Bailey M.E."/>
            <person name="Deus L.M."/>
            <person name="Earl A.S."/>
            <person name="Gibby P.D."/>
            <person name="Hartmann K.A."/>
            <person name="Liu J.E."/>
            <person name="Manci A.M."/>
            <person name="Nielsen D.A."/>
            <person name="Solomon M.B."/>
            <person name="Breakwell D.P."/>
            <person name="Burnett S.H."/>
            <person name="Grose J.H."/>
        </authorList>
    </citation>
    <scope>NUCLEOTIDE SEQUENCE</scope>
</reference>
<keyword evidence="13 18" id="KW-0520">NAD</keyword>
<keyword evidence="14 18" id="KW-0830">Ubiquinone</keyword>
<dbReference type="InterPro" id="IPR003917">
    <property type="entry name" value="NADH_UbQ_OxRdtase_chain2"/>
</dbReference>
<keyword evidence="16 18" id="KW-0472">Membrane</keyword>
<dbReference type="InterPro" id="IPR050175">
    <property type="entry name" value="Complex_I_Subunit_2"/>
</dbReference>
<evidence type="ECO:0000313" key="20">
    <source>
        <dbReference type="EMBL" id="ALE28933.1"/>
    </source>
</evidence>
<comment type="similarity">
    <text evidence="3 18">Belongs to the complex I subunit 2 family.</text>
</comment>
<evidence type="ECO:0000256" key="10">
    <source>
        <dbReference type="ARBA" id="ARBA00022967"/>
    </source>
</evidence>
<keyword evidence="7 18" id="KW-0679">Respiratory chain</keyword>
<dbReference type="PANTHER" id="PTHR46552:SF1">
    <property type="entry name" value="NADH-UBIQUINONE OXIDOREDUCTASE CHAIN 2"/>
    <property type="match status" value="1"/>
</dbReference>
<feature type="transmembrane region" description="Helical" evidence="18">
    <location>
        <begin position="141"/>
        <end position="162"/>
    </location>
</feature>
<organism evidence="20">
    <name type="scientific">Panulirus cygnus</name>
    <name type="common">western rock lobster</name>
    <dbReference type="NCBI Taxonomy" id="150421"/>
    <lineage>
        <taxon>Eukaryota</taxon>
        <taxon>Metazoa</taxon>
        <taxon>Ecdysozoa</taxon>
        <taxon>Arthropoda</taxon>
        <taxon>Crustacea</taxon>
        <taxon>Multicrustacea</taxon>
        <taxon>Malacostraca</taxon>
        <taxon>Eumalacostraca</taxon>
        <taxon>Eucarida</taxon>
        <taxon>Decapoda</taxon>
        <taxon>Pleocyemata</taxon>
        <taxon>Achelata</taxon>
        <taxon>Palinuroidea</taxon>
        <taxon>Palinuridae</taxon>
        <taxon>Panulirus</taxon>
    </lineage>
</organism>
<feature type="transmembrane region" description="Helical" evidence="18">
    <location>
        <begin position="265"/>
        <end position="285"/>
    </location>
</feature>
<evidence type="ECO:0000256" key="2">
    <source>
        <dbReference type="ARBA" id="ARBA00004448"/>
    </source>
</evidence>
<gene>
    <name evidence="20" type="primary">ND2</name>
</gene>
<comment type="function">
    <text evidence="18">Core subunit of the mitochondrial membrane respiratory chain NADH dehydrogenase (Complex I) which catalyzes electron transfer from NADH through the respiratory chain, using ubiquinone as an electron acceptor. Essential for the catalytic activity and assembly of complex I.</text>
</comment>
<dbReference type="PANTHER" id="PTHR46552">
    <property type="entry name" value="NADH-UBIQUINONE OXIDOREDUCTASE CHAIN 2"/>
    <property type="match status" value="1"/>
</dbReference>
<keyword evidence="8 18" id="KW-0812">Transmembrane</keyword>
<sequence length="333" mass="37004">MLVSLRQTLFFCVLLSGTILALSSNSWFMAWVGLELNLMSFIPLMTSKKSELSCEAALKYFLIQAVGSALVIFSAPLLIGSQMFYSSILLALLLKVGAAPFHFWLPAIVDGLNWIQLIVLMTVQKAAPMFLITLIPNSSFFYYILMSAAMLSSLIGSVGGLNQTSLRKILAFSSINHIGWMLASMTTGESSWLIYFIFYMVISSSICLLFNHQQLFWLPDLVMGKASLPYTNLLNSFSLLSLGGLPPFTGFIPKWIVIESLSCKAMILPLLVLIVSSLITLYFYLRLSMSYFLLTSIKTKMTTSSAVDFSSFTPMFIVVNMFMLLAPSLFILV</sequence>
<feature type="domain" description="NADH:quinone oxidoreductase/Mrp antiporter transmembrane" evidence="19">
    <location>
        <begin position="24"/>
        <end position="78"/>
    </location>
</feature>
<feature type="transmembrane region" description="Helical" evidence="18">
    <location>
        <begin position="57"/>
        <end position="78"/>
    </location>
</feature>
<comment type="function">
    <text evidence="1">Core subunit of the mitochondrial membrane respiratory chain NADH dehydrogenase (Complex I) that is believed to belong to the minimal assembly required for catalysis. Complex I functions in the transfer of electrons from NADH to the respiratory chain. The immediate electron acceptor for the enzyme is believed to be ubiquinone.</text>
</comment>
<feature type="transmembrane region" description="Helical" evidence="18">
    <location>
        <begin position="232"/>
        <end position="253"/>
    </location>
</feature>
<evidence type="ECO:0000256" key="12">
    <source>
        <dbReference type="ARBA" id="ARBA00022989"/>
    </source>
</evidence>
<dbReference type="EC" id="7.1.1.2" evidence="4 18"/>
<keyword evidence="10 18" id="KW-1278">Translocase</keyword>
<evidence type="ECO:0000256" key="18">
    <source>
        <dbReference type="RuleBase" id="RU003403"/>
    </source>
</evidence>
<evidence type="ECO:0000256" key="5">
    <source>
        <dbReference type="ARBA" id="ARBA00021008"/>
    </source>
</evidence>
<feature type="transmembrane region" description="Helical" evidence="18">
    <location>
        <begin position="306"/>
        <end position="332"/>
    </location>
</feature>
<keyword evidence="11 18" id="KW-0249">Electron transport</keyword>
<dbReference type="AlphaFoldDB" id="A0A0M5L4B1"/>
<dbReference type="GO" id="GO:0005743">
    <property type="term" value="C:mitochondrial inner membrane"/>
    <property type="evidence" value="ECO:0007669"/>
    <property type="project" value="UniProtKB-SubCell"/>
</dbReference>
<evidence type="ECO:0000256" key="13">
    <source>
        <dbReference type="ARBA" id="ARBA00023027"/>
    </source>
</evidence>
<dbReference type="PRINTS" id="PR01436">
    <property type="entry name" value="NADHDHGNASE2"/>
</dbReference>
<evidence type="ECO:0000256" key="3">
    <source>
        <dbReference type="ARBA" id="ARBA00007012"/>
    </source>
</evidence>
<evidence type="ECO:0000256" key="7">
    <source>
        <dbReference type="ARBA" id="ARBA00022660"/>
    </source>
</evidence>
<keyword evidence="12 18" id="KW-1133">Transmembrane helix</keyword>
<dbReference type="EMBL" id="KT696496">
    <property type="protein sequence ID" value="ALE28933.1"/>
    <property type="molecule type" value="Genomic_DNA"/>
</dbReference>